<dbReference type="InterPro" id="IPR036770">
    <property type="entry name" value="Ankyrin_rpt-contain_sf"/>
</dbReference>
<proteinExistence type="predicted"/>
<dbReference type="SUPFAM" id="SSF48403">
    <property type="entry name" value="Ankyrin repeat"/>
    <property type="match status" value="1"/>
</dbReference>
<organism evidence="4 5">
    <name type="scientific">Oidiodendron maius (strain Zn)</name>
    <dbReference type="NCBI Taxonomy" id="913774"/>
    <lineage>
        <taxon>Eukaryota</taxon>
        <taxon>Fungi</taxon>
        <taxon>Dikarya</taxon>
        <taxon>Ascomycota</taxon>
        <taxon>Pezizomycotina</taxon>
        <taxon>Leotiomycetes</taxon>
        <taxon>Leotiomycetes incertae sedis</taxon>
        <taxon>Myxotrichaceae</taxon>
        <taxon>Oidiodendron</taxon>
    </lineage>
</organism>
<evidence type="ECO:0000313" key="4">
    <source>
        <dbReference type="EMBL" id="KIN09044.1"/>
    </source>
</evidence>
<dbReference type="OrthoDB" id="3527999at2759"/>
<dbReference type="SMART" id="SM00248">
    <property type="entry name" value="ANK"/>
    <property type="match status" value="4"/>
</dbReference>
<keyword evidence="5" id="KW-1185">Reference proteome</keyword>
<dbReference type="Proteomes" id="UP000054321">
    <property type="component" value="Unassembled WGS sequence"/>
</dbReference>
<dbReference type="Pfam" id="PF00023">
    <property type="entry name" value="Ank"/>
    <property type="match status" value="1"/>
</dbReference>
<protein>
    <submittedName>
        <fullName evidence="4">Uncharacterized protein</fullName>
    </submittedName>
</protein>
<dbReference type="Gene3D" id="1.25.40.20">
    <property type="entry name" value="Ankyrin repeat-containing domain"/>
    <property type="match status" value="1"/>
</dbReference>
<dbReference type="EMBL" id="KN832870">
    <property type="protein sequence ID" value="KIN09044.1"/>
    <property type="molecule type" value="Genomic_DNA"/>
</dbReference>
<accession>A0A0C3DCG0</accession>
<evidence type="ECO:0000313" key="5">
    <source>
        <dbReference type="Proteomes" id="UP000054321"/>
    </source>
</evidence>
<dbReference type="PROSITE" id="PS50088">
    <property type="entry name" value="ANK_REPEAT"/>
    <property type="match status" value="1"/>
</dbReference>
<gene>
    <name evidence="4" type="ORF">OIDMADRAFT_48880</name>
</gene>
<evidence type="ECO:0000256" key="3">
    <source>
        <dbReference type="PROSITE-ProRule" id="PRU00023"/>
    </source>
</evidence>
<dbReference type="PROSITE" id="PS50297">
    <property type="entry name" value="ANK_REP_REGION"/>
    <property type="match status" value="1"/>
</dbReference>
<dbReference type="PANTHER" id="PTHR24171">
    <property type="entry name" value="ANKYRIN REPEAT DOMAIN-CONTAINING PROTEIN 39-RELATED"/>
    <property type="match status" value="1"/>
</dbReference>
<reference evidence="4 5" key="1">
    <citation type="submission" date="2014-04" db="EMBL/GenBank/DDBJ databases">
        <authorList>
            <consortium name="DOE Joint Genome Institute"/>
            <person name="Kuo A."/>
            <person name="Martino E."/>
            <person name="Perotto S."/>
            <person name="Kohler A."/>
            <person name="Nagy L.G."/>
            <person name="Floudas D."/>
            <person name="Copeland A."/>
            <person name="Barry K.W."/>
            <person name="Cichocki N."/>
            <person name="Veneault-Fourrey C."/>
            <person name="LaButti K."/>
            <person name="Lindquist E.A."/>
            <person name="Lipzen A."/>
            <person name="Lundell T."/>
            <person name="Morin E."/>
            <person name="Murat C."/>
            <person name="Sun H."/>
            <person name="Tunlid A."/>
            <person name="Henrissat B."/>
            <person name="Grigoriev I.V."/>
            <person name="Hibbett D.S."/>
            <person name="Martin F."/>
            <person name="Nordberg H.P."/>
            <person name="Cantor M.N."/>
            <person name="Hua S.X."/>
        </authorList>
    </citation>
    <scope>NUCLEOTIDE SEQUENCE [LARGE SCALE GENOMIC DNA]</scope>
    <source>
        <strain evidence="4 5">Zn</strain>
    </source>
</reference>
<dbReference type="STRING" id="913774.A0A0C3DCG0"/>
<dbReference type="InParanoid" id="A0A0C3DCG0"/>
<reference evidence="5" key="2">
    <citation type="submission" date="2015-01" db="EMBL/GenBank/DDBJ databases">
        <title>Evolutionary Origins and Diversification of the Mycorrhizal Mutualists.</title>
        <authorList>
            <consortium name="DOE Joint Genome Institute"/>
            <consortium name="Mycorrhizal Genomics Consortium"/>
            <person name="Kohler A."/>
            <person name="Kuo A."/>
            <person name="Nagy L.G."/>
            <person name="Floudas D."/>
            <person name="Copeland A."/>
            <person name="Barry K.W."/>
            <person name="Cichocki N."/>
            <person name="Veneault-Fourrey C."/>
            <person name="LaButti K."/>
            <person name="Lindquist E.A."/>
            <person name="Lipzen A."/>
            <person name="Lundell T."/>
            <person name="Morin E."/>
            <person name="Murat C."/>
            <person name="Riley R."/>
            <person name="Ohm R."/>
            <person name="Sun H."/>
            <person name="Tunlid A."/>
            <person name="Henrissat B."/>
            <person name="Grigoriev I.V."/>
            <person name="Hibbett D.S."/>
            <person name="Martin F."/>
        </authorList>
    </citation>
    <scope>NUCLEOTIDE SEQUENCE [LARGE SCALE GENOMIC DNA]</scope>
    <source>
        <strain evidence="5">Zn</strain>
    </source>
</reference>
<feature type="repeat" description="ANK" evidence="3">
    <location>
        <begin position="189"/>
        <end position="221"/>
    </location>
</feature>
<dbReference type="HOGENOM" id="CLU_064330_0_0_1"/>
<dbReference type="InterPro" id="IPR002110">
    <property type="entry name" value="Ankyrin_rpt"/>
</dbReference>
<name>A0A0C3DCG0_OIDMZ</name>
<dbReference type="AlphaFoldDB" id="A0A0C3DCG0"/>
<dbReference type="Pfam" id="PF12796">
    <property type="entry name" value="Ank_2"/>
    <property type="match status" value="1"/>
</dbReference>
<keyword evidence="1" id="KW-0677">Repeat</keyword>
<evidence type="ECO:0000256" key="1">
    <source>
        <dbReference type="ARBA" id="ARBA00022737"/>
    </source>
</evidence>
<sequence length="249" mass="27042">MPSEDLSTLCSNGDLDQLQELFSSLFSSQPKPSQDDLDTALSNATWAGHAKVAGLLLSQGARITKLAFLGASARKETAIFQEFLDHGWDINSTEFEDPALRLVVENEACVRWFLEHGADPNRRGRRNATVLASAALFPSTTVLELLLSHGAELDPEALLSAMSHRGQGGVPAMRVLIAHGMDVNTPSKAHGSPLHYAVYIAGVDRTRFLLEKGADRLAKDILGQTPVEMAKERMATSKNAMTVYEILSE</sequence>
<evidence type="ECO:0000256" key="2">
    <source>
        <dbReference type="ARBA" id="ARBA00023043"/>
    </source>
</evidence>
<keyword evidence="2 3" id="KW-0040">ANK repeat</keyword>